<evidence type="ECO:0000256" key="5">
    <source>
        <dbReference type="ARBA" id="ARBA00022547"/>
    </source>
</evidence>
<keyword evidence="10 13" id="KW-0496">Mitochondrion</keyword>
<comment type="subunit">
    <text evidence="3">F-type ATPases have 2 components, CF(1) - the catalytic core - and CF(0) - the membrane proton channel.</text>
</comment>
<dbReference type="AlphaFoldDB" id="A0A8K1KXD4"/>
<dbReference type="InterPro" id="IPR001421">
    <property type="entry name" value="ATP8_metazoa"/>
</dbReference>
<feature type="transmembrane region" description="Helical" evidence="14">
    <location>
        <begin position="6"/>
        <end position="31"/>
    </location>
</feature>
<reference evidence="15" key="1">
    <citation type="submission" date="2020-09" db="EMBL/GenBank/DDBJ databases">
        <title>Complete mitochondrial genome of Allognosta vagans (Diptera, Stratiomyidae).</title>
        <authorList>
            <person name="Wang L."/>
        </authorList>
    </citation>
    <scope>NUCLEOTIDE SEQUENCE</scope>
</reference>
<evidence type="ECO:0000256" key="10">
    <source>
        <dbReference type="ARBA" id="ARBA00023128"/>
    </source>
</evidence>
<evidence type="ECO:0000313" key="15">
    <source>
        <dbReference type="EMBL" id="UDF83707.1"/>
    </source>
</evidence>
<evidence type="ECO:0000256" key="6">
    <source>
        <dbReference type="ARBA" id="ARBA00022692"/>
    </source>
</evidence>
<gene>
    <name evidence="15" type="primary">atp8</name>
</gene>
<dbReference type="Pfam" id="PF00895">
    <property type="entry name" value="ATP-synt_8"/>
    <property type="match status" value="1"/>
</dbReference>
<comment type="function">
    <text evidence="12">Mitochondrial membrane ATP synthase (F(1)F(0) ATP synthase or Complex V) produces ATP from ADP in the presence of a proton gradient across the membrane which is generated by electron transport complexes of the respiratory chain. F-type ATPases consist of two structural domains, F(1) - containing the extramembraneous catalytic core and F(0) - containing the membrane proton channel, linked together by a central stalk and a peripheral stalk. During catalysis, ATP synthesis in the catalytic domain of F(1) is coupled via a rotary mechanism of the central stalk subunits to proton translocation. Part of the complex F(0) domain. Minor subunit located with subunit a in the membrane.</text>
</comment>
<comment type="similarity">
    <text evidence="2 13">Belongs to the ATPase protein 8 family.</text>
</comment>
<dbReference type="GO" id="GO:0045259">
    <property type="term" value="C:proton-transporting ATP synthase complex"/>
    <property type="evidence" value="ECO:0007669"/>
    <property type="project" value="UniProtKB-KW"/>
</dbReference>
<comment type="subcellular location">
    <subcellularLocation>
        <location evidence="1 13">Mitochondrion membrane</location>
        <topology evidence="1 13">Single-pass membrane protein</topology>
    </subcellularLocation>
</comment>
<keyword evidence="6 13" id="KW-0812">Transmembrane</keyword>
<evidence type="ECO:0000256" key="14">
    <source>
        <dbReference type="SAM" id="Phobius"/>
    </source>
</evidence>
<evidence type="ECO:0000256" key="12">
    <source>
        <dbReference type="ARBA" id="ARBA00024864"/>
    </source>
</evidence>
<keyword evidence="9 13" id="KW-0406">Ion transport</keyword>
<evidence type="ECO:0000256" key="9">
    <source>
        <dbReference type="ARBA" id="ARBA00023065"/>
    </source>
</evidence>
<evidence type="ECO:0000256" key="8">
    <source>
        <dbReference type="ARBA" id="ARBA00022989"/>
    </source>
</evidence>
<evidence type="ECO:0000256" key="7">
    <source>
        <dbReference type="ARBA" id="ARBA00022781"/>
    </source>
</evidence>
<keyword evidence="11 14" id="KW-0472">Membrane</keyword>
<evidence type="ECO:0000256" key="1">
    <source>
        <dbReference type="ARBA" id="ARBA00004304"/>
    </source>
</evidence>
<evidence type="ECO:0000256" key="3">
    <source>
        <dbReference type="ARBA" id="ARBA00011291"/>
    </source>
</evidence>
<evidence type="ECO:0000256" key="13">
    <source>
        <dbReference type="RuleBase" id="RU003661"/>
    </source>
</evidence>
<dbReference type="EMBL" id="MW042671">
    <property type="protein sequence ID" value="UDF83707.1"/>
    <property type="molecule type" value="Genomic_DNA"/>
</dbReference>
<dbReference type="GO" id="GO:0015078">
    <property type="term" value="F:proton transmembrane transporter activity"/>
    <property type="evidence" value="ECO:0007669"/>
    <property type="project" value="InterPro"/>
</dbReference>
<dbReference type="GO" id="GO:0015986">
    <property type="term" value="P:proton motive force-driven ATP synthesis"/>
    <property type="evidence" value="ECO:0007669"/>
    <property type="project" value="InterPro"/>
</dbReference>
<keyword evidence="8 14" id="KW-1133">Transmembrane helix</keyword>
<keyword evidence="7 13" id="KW-0375">Hydrogen ion transport</keyword>
<geneLocation type="mitochondrion" evidence="15"/>
<accession>A0A8K1KXD4</accession>
<keyword evidence="4 13" id="KW-0813">Transport</keyword>
<sequence length="54" mass="6495">MPQMAPISWLILFIIFSITFIMFNILNYFCFFNNLPMTPQLTKTSTSKTLNWKW</sequence>
<evidence type="ECO:0000256" key="4">
    <source>
        <dbReference type="ARBA" id="ARBA00022448"/>
    </source>
</evidence>
<protein>
    <recommendedName>
        <fullName evidence="13">ATP synthase complex subunit 8</fullName>
    </recommendedName>
</protein>
<name>A0A8K1KXD4_9DIPT</name>
<proteinExistence type="inferred from homology"/>
<evidence type="ECO:0000256" key="2">
    <source>
        <dbReference type="ARBA" id="ARBA00008892"/>
    </source>
</evidence>
<evidence type="ECO:0000256" key="11">
    <source>
        <dbReference type="ARBA" id="ARBA00023136"/>
    </source>
</evidence>
<dbReference type="GO" id="GO:0031966">
    <property type="term" value="C:mitochondrial membrane"/>
    <property type="evidence" value="ECO:0007669"/>
    <property type="project" value="UniProtKB-SubCell"/>
</dbReference>
<organism evidence="15">
    <name type="scientific">Allognosta vagans</name>
    <dbReference type="NCBI Taxonomy" id="2885619"/>
    <lineage>
        <taxon>Eukaryota</taxon>
        <taxon>Metazoa</taxon>
        <taxon>Ecdysozoa</taxon>
        <taxon>Arthropoda</taxon>
        <taxon>Hexapoda</taxon>
        <taxon>Insecta</taxon>
        <taxon>Pterygota</taxon>
        <taxon>Neoptera</taxon>
        <taxon>Endopterygota</taxon>
        <taxon>Diptera</taxon>
        <taxon>Brachycera</taxon>
        <taxon>Stratiomyomorpha</taxon>
        <taxon>Stratiomyidae</taxon>
        <taxon>Allognosta</taxon>
    </lineage>
</organism>
<keyword evidence="5 13" id="KW-0138">CF(0)</keyword>